<feature type="binding site" evidence="3">
    <location>
        <begin position="258"/>
        <end position="263"/>
    </location>
    <ligand>
        <name>Mo-bis(molybdopterin guanine dinucleotide)</name>
        <dbReference type="ChEBI" id="CHEBI:60539"/>
    </ligand>
</feature>
<dbReference type="EMBL" id="PIUM01000033">
    <property type="protein sequence ID" value="PKU22357.1"/>
    <property type="molecule type" value="Genomic_DNA"/>
</dbReference>
<sequence>MQQANGTAEGHAGSRQIEAVRFAAADGGPRREFIAEEVPVALVYNRFPFAVMLATPADLEDFAVGFSLTEAVVGDAAEISDVRTREEESGVEVHIEITKDRYMRLRERHRRNLVAGSSCGLCGSDSFAEALRPLDPLLSMRRFAPQAISRAMAELPAHQILNRGLGSLHAAAFATPDGAIVAAREDVGRHNALDKLVGFLARNGIDREAGFVAVSSRCSFEMVHKTAAAGVPLIASISAPTSLAVSFAEETGIGLAAFARDGRFSLYATASRIAE</sequence>
<keyword evidence="4" id="KW-0808">Transferase</keyword>
<comment type="function">
    <text evidence="3">Required for formate dehydrogenase (FDH) activity. Acts as a sulfur carrier protein that transfers sulfur from IscS to the molybdenum cofactor prior to its insertion into FDH.</text>
</comment>
<dbReference type="OrthoDB" id="3197277at2"/>
<dbReference type="GO" id="GO:0006777">
    <property type="term" value="P:Mo-molybdopterin cofactor biosynthetic process"/>
    <property type="evidence" value="ECO:0007669"/>
    <property type="project" value="UniProtKB-UniRule"/>
</dbReference>
<dbReference type="Pfam" id="PF02634">
    <property type="entry name" value="FdhD-NarQ"/>
    <property type="match status" value="1"/>
</dbReference>
<evidence type="ECO:0000256" key="2">
    <source>
        <dbReference type="ARBA" id="ARBA00023150"/>
    </source>
</evidence>
<dbReference type="Gene3D" id="3.40.140.10">
    <property type="entry name" value="Cytidine Deaminase, domain 2"/>
    <property type="match status" value="1"/>
</dbReference>
<protein>
    <recommendedName>
        <fullName evidence="3">Sulfur carrier protein FdhD</fullName>
    </recommendedName>
</protein>
<keyword evidence="2 3" id="KW-0501">Molybdenum cofactor biosynthesis</keyword>
<dbReference type="NCBIfam" id="TIGR00129">
    <property type="entry name" value="fdhD_narQ"/>
    <property type="match status" value="1"/>
</dbReference>
<comment type="caution">
    <text evidence="4">The sequence shown here is derived from an EMBL/GenBank/DDBJ whole genome shotgun (WGS) entry which is preliminary data.</text>
</comment>
<evidence type="ECO:0000313" key="4">
    <source>
        <dbReference type="EMBL" id="PKU22357.1"/>
    </source>
</evidence>
<dbReference type="Proteomes" id="UP000233293">
    <property type="component" value="Unassembled WGS sequence"/>
</dbReference>
<dbReference type="GO" id="GO:0016783">
    <property type="term" value="F:sulfurtransferase activity"/>
    <property type="evidence" value="ECO:0007669"/>
    <property type="project" value="InterPro"/>
</dbReference>
<comment type="subcellular location">
    <subcellularLocation>
        <location evidence="3">Cytoplasm</location>
    </subcellularLocation>
</comment>
<dbReference type="GO" id="GO:0005737">
    <property type="term" value="C:cytoplasm"/>
    <property type="evidence" value="ECO:0007669"/>
    <property type="project" value="UniProtKB-SubCell"/>
</dbReference>
<reference evidence="5" key="1">
    <citation type="submission" date="2017-12" db="EMBL/GenBank/DDBJ databases">
        <title>Draft genome sequence of Telmatospirillum siberiense 26-4b1T, an acidotolerant peatland alphaproteobacterium potentially involved in sulfur cycling.</title>
        <authorList>
            <person name="Hausmann B."/>
            <person name="Pjevac P."/>
            <person name="Schreck K."/>
            <person name="Herbold C.W."/>
            <person name="Daims H."/>
            <person name="Wagner M."/>
            <person name="Pester M."/>
            <person name="Loy A."/>
        </authorList>
    </citation>
    <scope>NUCLEOTIDE SEQUENCE [LARGE SCALE GENOMIC DNA]</scope>
    <source>
        <strain evidence="5">26-4b1</strain>
    </source>
</reference>
<dbReference type="GO" id="GO:0097163">
    <property type="term" value="F:sulfur carrier activity"/>
    <property type="evidence" value="ECO:0007669"/>
    <property type="project" value="UniProtKB-UniRule"/>
</dbReference>
<name>A0A2N3PPP6_9PROT</name>
<organism evidence="4 5">
    <name type="scientific">Telmatospirillum siberiense</name>
    <dbReference type="NCBI Taxonomy" id="382514"/>
    <lineage>
        <taxon>Bacteria</taxon>
        <taxon>Pseudomonadati</taxon>
        <taxon>Pseudomonadota</taxon>
        <taxon>Alphaproteobacteria</taxon>
        <taxon>Rhodospirillales</taxon>
        <taxon>Rhodospirillaceae</taxon>
        <taxon>Telmatospirillum</taxon>
    </lineage>
</organism>
<accession>A0A2N3PPP6</accession>
<dbReference type="SUPFAM" id="SSF53927">
    <property type="entry name" value="Cytidine deaminase-like"/>
    <property type="match status" value="1"/>
</dbReference>
<dbReference type="RefSeq" id="WP_101252804.1">
    <property type="nucleotide sequence ID" value="NZ_PIUM01000033.1"/>
</dbReference>
<dbReference type="InterPro" id="IPR016193">
    <property type="entry name" value="Cytidine_deaminase-like"/>
</dbReference>
<dbReference type="PANTHER" id="PTHR30592">
    <property type="entry name" value="FORMATE DEHYDROGENASE"/>
    <property type="match status" value="1"/>
</dbReference>
<dbReference type="InterPro" id="IPR003786">
    <property type="entry name" value="FdhD"/>
</dbReference>
<dbReference type="HAMAP" id="MF_00187">
    <property type="entry name" value="FdhD"/>
    <property type="match status" value="1"/>
</dbReference>
<dbReference type="PIRSF" id="PIRSF015626">
    <property type="entry name" value="FdhD"/>
    <property type="match status" value="1"/>
</dbReference>
<proteinExistence type="inferred from homology"/>
<feature type="active site" description="Cysteine persulfide intermediate" evidence="3">
    <location>
        <position position="119"/>
    </location>
</feature>
<evidence type="ECO:0000256" key="1">
    <source>
        <dbReference type="ARBA" id="ARBA00022490"/>
    </source>
</evidence>
<dbReference type="Gene3D" id="3.10.20.10">
    <property type="match status" value="1"/>
</dbReference>
<keyword evidence="1 3" id="KW-0963">Cytoplasm</keyword>
<gene>
    <name evidence="3" type="primary">fdhD</name>
    <name evidence="4" type="ORF">CWS72_22020</name>
</gene>
<dbReference type="PANTHER" id="PTHR30592:SF1">
    <property type="entry name" value="SULFUR CARRIER PROTEIN FDHD"/>
    <property type="match status" value="1"/>
</dbReference>
<dbReference type="AlphaFoldDB" id="A0A2N3PPP6"/>
<keyword evidence="5" id="KW-1185">Reference proteome</keyword>
<evidence type="ECO:0000256" key="3">
    <source>
        <dbReference type="HAMAP-Rule" id="MF_00187"/>
    </source>
</evidence>
<evidence type="ECO:0000313" key="5">
    <source>
        <dbReference type="Proteomes" id="UP000233293"/>
    </source>
</evidence>
<comment type="similarity">
    <text evidence="3">Belongs to the FdhD family.</text>
</comment>